<gene>
    <name evidence="3" type="ORF">RM479_22460</name>
</gene>
<organism evidence="3 4">
    <name type="scientific">Nocardiopsis lambiniae</name>
    <dbReference type="NCBI Taxonomy" id="3075539"/>
    <lineage>
        <taxon>Bacteria</taxon>
        <taxon>Bacillati</taxon>
        <taxon>Actinomycetota</taxon>
        <taxon>Actinomycetes</taxon>
        <taxon>Streptosporangiales</taxon>
        <taxon>Nocardiopsidaceae</taxon>
        <taxon>Nocardiopsis</taxon>
    </lineage>
</organism>
<dbReference type="EMBL" id="JAVREP010000019">
    <property type="protein sequence ID" value="MDT0331186.1"/>
    <property type="molecule type" value="Genomic_DNA"/>
</dbReference>
<sequence>MKTTDATDDRGQVTAFVAIMALSFIVCLGLVYEGGELLQARRQTATLAQEAARVGVQQIDWDAYREGAQEVPLDGSAAVAAAQAFLAAAGATGTVTVSGDSVTVTCTLPYSFTLIPAGSTTVETTATARPYTQATP</sequence>
<proteinExistence type="predicted"/>
<dbReference type="Pfam" id="PF13400">
    <property type="entry name" value="Tad"/>
    <property type="match status" value="1"/>
</dbReference>
<dbReference type="RefSeq" id="WP_274809619.1">
    <property type="nucleotide sequence ID" value="NZ_JAVREP010000019.1"/>
</dbReference>
<dbReference type="Proteomes" id="UP001183390">
    <property type="component" value="Unassembled WGS sequence"/>
</dbReference>
<keyword evidence="1" id="KW-0812">Transmembrane</keyword>
<accession>A0ABU2MES2</accession>
<name>A0ABU2MES2_9ACTN</name>
<feature type="domain" description="Putative Flp pilus-assembly TadG-like N-terminal" evidence="2">
    <location>
        <begin position="11"/>
        <end position="58"/>
    </location>
</feature>
<evidence type="ECO:0000256" key="1">
    <source>
        <dbReference type="SAM" id="Phobius"/>
    </source>
</evidence>
<keyword evidence="4" id="KW-1185">Reference proteome</keyword>
<evidence type="ECO:0000259" key="2">
    <source>
        <dbReference type="Pfam" id="PF13400"/>
    </source>
</evidence>
<feature type="transmembrane region" description="Helical" evidence="1">
    <location>
        <begin position="12"/>
        <end position="32"/>
    </location>
</feature>
<reference evidence="4" key="1">
    <citation type="submission" date="2023-07" db="EMBL/GenBank/DDBJ databases">
        <title>30 novel species of actinomycetes from the DSMZ collection.</title>
        <authorList>
            <person name="Nouioui I."/>
        </authorList>
    </citation>
    <scope>NUCLEOTIDE SEQUENCE [LARGE SCALE GENOMIC DNA]</scope>
    <source>
        <strain evidence="4">DSM 44743</strain>
    </source>
</reference>
<evidence type="ECO:0000313" key="3">
    <source>
        <dbReference type="EMBL" id="MDT0331186.1"/>
    </source>
</evidence>
<protein>
    <submittedName>
        <fullName evidence="3">Pilus assembly protein TadG-related protein</fullName>
    </submittedName>
</protein>
<keyword evidence="1" id="KW-0472">Membrane</keyword>
<evidence type="ECO:0000313" key="4">
    <source>
        <dbReference type="Proteomes" id="UP001183390"/>
    </source>
</evidence>
<comment type="caution">
    <text evidence="3">The sequence shown here is derived from an EMBL/GenBank/DDBJ whole genome shotgun (WGS) entry which is preliminary data.</text>
</comment>
<dbReference type="InterPro" id="IPR028087">
    <property type="entry name" value="Tad_N"/>
</dbReference>
<keyword evidence="1" id="KW-1133">Transmembrane helix</keyword>